<evidence type="ECO:0000256" key="1">
    <source>
        <dbReference type="ARBA" id="ARBA00008427"/>
    </source>
</evidence>
<comment type="similarity">
    <text evidence="1">Belongs to the eukaryotic ribosomal protein eL21 family.</text>
</comment>
<gene>
    <name evidence="7" type="primary">LOC106983855</name>
</gene>
<evidence type="ECO:0000313" key="6">
    <source>
        <dbReference type="Proteomes" id="UP001652583"/>
    </source>
</evidence>
<evidence type="ECO:0000256" key="3">
    <source>
        <dbReference type="ARBA" id="ARBA00023274"/>
    </source>
</evidence>
<keyword evidence="2" id="KW-0689">Ribosomal protein</keyword>
<organism evidence="6 7">
    <name type="scientific">Acinonyx jubatus</name>
    <name type="common">Cheetah</name>
    <dbReference type="NCBI Taxonomy" id="32536"/>
    <lineage>
        <taxon>Eukaryota</taxon>
        <taxon>Metazoa</taxon>
        <taxon>Chordata</taxon>
        <taxon>Craniata</taxon>
        <taxon>Vertebrata</taxon>
        <taxon>Euteleostomi</taxon>
        <taxon>Mammalia</taxon>
        <taxon>Eutheria</taxon>
        <taxon>Laurasiatheria</taxon>
        <taxon>Carnivora</taxon>
        <taxon>Feliformia</taxon>
        <taxon>Felidae</taxon>
        <taxon>Felinae</taxon>
        <taxon>Acinonyx</taxon>
    </lineage>
</organism>
<dbReference type="Gene3D" id="2.30.30.70">
    <property type="entry name" value="Ribosomal protein L21"/>
    <property type="match status" value="1"/>
</dbReference>
<keyword evidence="6" id="KW-1185">Reference proteome</keyword>
<feature type="compositionally biased region" description="Basic and acidic residues" evidence="5">
    <location>
        <begin position="94"/>
        <end position="126"/>
    </location>
</feature>
<dbReference type="RefSeq" id="XP_053063407.1">
    <property type="nucleotide sequence ID" value="XM_053207432.1"/>
</dbReference>
<sequence length="160" mass="18099">MTHTKGKRRGTRCMSSRPFRKHGVVPLATYMRIYKKGDIADIQGMGTAHKGTPHKCSHGKTGRVSDVTQHAVGIAVKKQVEGKSLAKRINARAEPVKHSKSRDSFLKRVKESDQRKKEAKEKDTWVQRKRQPAPPSEAHFVRTEGEEPELLEPMPYDFTA</sequence>
<accession>A0ABM3NVE4</accession>
<dbReference type="Gene3D" id="6.10.250.3260">
    <property type="match status" value="1"/>
</dbReference>
<dbReference type="Proteomes" id="UP001652583">
    <property type="component" value="Chromosome D2"/>
</dbReference>
<dbReference type="InterPro" id="IPR036948">
    <property type="entry name" value="Ribosomal_eL21_sf"/>
</dbReference>
<dbReference type="InterPro" id="IPR001147">
    <property type="entry name" value="Ribosomal_eL21"/>
</dbReference>
<feature type="region of interest" description="Disordered" evidence="5">
    <location>
        <begin position="92"/>
        <end position="160"/>
    </location>
</feature>
<keyword evidence="3" id="KW-0687">Ribonucleoprotein</keyword>
<reference evidence="7" key="1">
    <citation type="submission" date="2025-08" db="UniProtKB">
        <authorList>
            <consortium name="RefSeq"/>
        </authorList>
    </citation>
    <scope>IDENTIFICATION</scope>
    <source>
        <tissue evidence="7">Blood</tissue>
    </source>
</reference>
<name>A0ABM3NVE4_ACIJB</name>
<dbReference type="SUPFAM" id="SSF50104">
    <property type="entry name" value="Translation proteins SH3-like domain"/>
    <property type="match status" value="1"/>
</dbReference>
<evidence type="ECO:0000256" key="2">
    <source>
        <dbReference type="ARBA" id="ARBA00022980"/>
    </source>
</evidence>
<evidence type="ECO:0000313" key="7">
    <source>
        <dbReference type="RefSeq" id="XP_053063407.1"/>
    </source>
</evidence>
<dbReference type="Pfam" id="PF01157">
    <property type="entry name" value="Ribosomal_L21e"/>
    <property type="match status" value="1"/>
</dbReference>
<dbReference type="PANTHER" id="PTHR20981">
    <property type="entry name" value="60S RIBOSOMAL PROTEIN L21"/>
    <property type="match status" value="1"/>
</dbReference>
<evidence type="ECO:0000256" key="5">
    <source>
        <dbReference type="SAM" id="MobiDB-lite"/>
    </source>
</evidence>
<dbReference type="GeneID" id="106983855"/>
<evidence type="ECO:0000256" key="4">
    <source>
        <dbReference type="ARBA" id="ARBA00035327"/>
    </source>
</evidence>
<protein>
    <recommendedName>
        <fullName evidence="4">60S ribosomal protein L21</fullName>
    </recommendedName>
</protein>
<dbReference type="InterPro" id="IPR008991">
    <property type="entry name" value="Translation_prot_SH3-like_sf"/>
</dbReference>
<proteinExistence type="inferred from homology"/>